<dbReference type="SMART" id="SM00717">
    <property type="entry name" value="SANT"/>
    <property type="match status" value="2"/>
</dbReference>
<dbReference type="Proteomes" id="UP000886885">
    <property type="component" value="Chromosome 11A"/>
</dbReference>
<comment type="caution">
    <text evidence="7">The sequence shown here is derived from an EMBL/GenBank/DDBJ whole genome shotgun (WGS) entry which is preliminary data.</text>
</comment>
<keyword evidence="2" id="KW-0677">Repeat</keyword>
<dbReference type="PROSITE" id="PS51294">
    <property type="entry name" value="HTH_MYB"/>
    <property type="match status" value="2"/>
</dbReference>
<dbReference type="PANTHER" id="PTHR47994">
    <property type="entry name" value="F14D16.11-RELATED"/>
    <property type="match status" value="1"/>
</dbReference>
<dbReference type="InterPro" id="IPR001005">
    <property type="entry name" value="SANT/Myb"/>
</dbReference>
<evidence type="ECO:0000313" key="8">
    <source>
        <dbReference type="Proteomes" id="UP000886885"/>
    </source>
</evidence>
<name>A0A8X8CJY2_POPTO</name>
<evidence type="ECO:0000256" key="1">
    <source>
        <dbReference type="ARBA" id="ARBA00004123"/>
    </source>
</evidence>
<dbReference type="GO" id="GO:0005634">
    <property type="term" value="C:nucleus"/>
    <property type="evidence" value="ECO:0007669"/>
    <property type="project" value="UniProtKB-SubCell"/>
</dbReference>
<keyword evidence="3" id="KW-0238">DNA-binding</keyword>
<evidence type="ECO:0000259" key="5">
    <source>
        <dbReference type="PROSITE" id="PS50090"/>
    </source>
</evidence>
<comment type="subcellular location">
    <subcellularLocation>
        <location evidence="1">Nucleus</location>
    </subcellularLocation>
</comment>
<dbReference type="OrthoDB" id="2143914at2759"/>
<dbReference type="InterPro" id="IPR017930">
    <property type="entry name" value="Myb_dom"/>
</dbReference>
<organism evidence="7 8">
    <name type="scientific">Populus tomentosa</name>
    <name type="common">Chinese white poplar</name>
    <dbReference type="NCBI Taxonomy" id="118781"/>
    <lineage>
        <taxon>Eukaryota</taxon>
        <taxon>Viridiplantae</taxon>
        <taxon>Streptophyta</taxon>
        <taxon>Embryophyta</taxon>
        <taxon>Tracheophyta</taxon>
        <taxon>Spermatophyta</taxon>
        <taxon>Magnoliopsida</taxon>
        <taxon>eudicotyledons</taxon>
        <taxon>Gunneridae</taxon>
        <taxon>Pentapetalae</taxon>
        <taxon>rosids</taxon>
        <taxon>fabids</taxon>
        <taxon>Malpighiales</taxon>
        <taxon>Salicaceae</taxon>
        <taxon>Saliceae</taxon>
        <taxon>Populus</taxon>
    </lineage>
</organism>
<evidence type="ECO:0000259" key="6">
    <source>
        <dbReference type="PROSITE" id="PS51294"/>
    </source>
</evidence>
<accession>A0A8X8CJY2</accession>
<evidence type="ECO:0000256" key="4">
    <source>
        <dbReference type="ARBA" id="ARBA00023242"/>
    </source>
</evidence>
<dbReference type="GO" id="GO:0003677">
    <property type="term" value="F:DNA binding"/>
    <property type="evidence" value="ECO:0007669"/>
    <property type="project" value="UniProtKB-KW"/>
</dbReference>
<dbReference type="InterPro" id="IPR015495">
    <property type="entry name" value="Myb_TF_plants"/>
</dbReference>
<dbReference type="CDD" id="cd00167">
    <property type="entry name" value="SANT"/>
    <property type="match status" value="2"/>
</dbReference>
<dbReference type="AlphaFoldDB" id="A0A8X8CJY2"/>
<gene>
    <name evidence="7" type="ORF">POTOM_039934</name>
</gene>
<proteinExistence type="predicted"/>
<keyword evidence="8" id="KW-1185">Reference proteome</keyword>
<dbReference type="FunFam" id="1.10.10.60:FF:000349">
    <property type="entry name" value="Transcription factor MYB39"/>
    <property type="match status" value="1"/>
</dbReference>
<evidence type="ECO:0000256" key="2">
    <source>
        <dbReference type="ARBA" id="ARBA00022737"/>
    </source>
</evidence>
<dbReference type="Pfam" id="PF00249">
    <property type="entry name" value="Myb_DNA-binding"/>
    <property type="match status" value="2"/>
</dbReference>
<sequence length="364" mass="40747">MGKSPSCDKNGLKKGPWTAEEDQKLTTYIQKHGHGRWRILPKNAGIQADSLFYSSNVGLKRCGKSCRLRWTNYLRPDIKRGKFSHEEEETIIQLHGILGNKWSTIATRLPGRTDNEIKNYWNTHIKKRLLMMGIDPATHQPRLDLLQDCSALSSCLHSSSQLSIPSLLGIGPILNPNLLNLATSFLSCQGNISQDVSQRHFQETHRRSNQVNDQLQCLQPNELQNQQAQACTNTSGAQSLNETQISEANLEQLISSDPTNFSCQDSLQSSWHTIEETPNVSGSLMSNYVYHDCNNKPIINDISFETLPSLSFGSLLSTPSYNTTPLHSSSTTYVNVSDEDEKNIYCSDMLSFDIPSCLDGNRLV</sequence>
<dbReference type="PANTHER" id="PTHR47994:SF5">
    <property type="entry name" value="F14D16.11-RELATED"/>
    <property type="match status" value="1"/>
</dbReference>
<feature type="domain" description="Myb-like" evidence="5">
    <location>
        <begin position="75"/>
        <end position="125"/>
    </location>
</feature>
<evidence type="ECO:0000313" key="7">
    <source>
        <dbReference type="EMBL" id="KAG6756504.1"/>
    </source>
</evidence>
<reference evidence="7" key="1">
    <citation type="journal article" date="2020" name="bioRxiv">
        <title>Hybrid origin of Populus tomentosa Carr. identified through genome sequencing and phylogenomic analysis.</title>
        <authorList>
            <person name="An X."/>
            <person name="Gao K."/>
            <person name="Chen Z."/>
            <person name="Li J."/>
            <person name="Yang X."/>
            <person name="Yang X."/>
            <person name="Zhou J."/>
            <person name="Guo T."/>
            <person name="Zhao T."/>
            <person name="Huang S."/>
            <person name="Miao D."/>
            <person name="Khan W.U."/>
            <person name="Rao P."/>
            <person name="Ye M."/>
            <person name="Lei B."/>
            <person name="Liao W."/>
            <person name="Wang J."/>
            <person name="Ji L."/>
            <person name="Li Y."/>
            <person name="Guo B."/>
            <person name="Mustafa N.S."/>
            <person name="Li S."/>
            <person name="Yun Q."/>
            <person name="Keller S.R."/>
            <person name="Mao J."/>
            <person name="Zhang R."/>
            <person name="Strauss S.H."/>
        </authorList>
    </citation>
    <scope>NUCLEOTIDE SEQUENCE</scope>
    <source>
        <strain evidence="7">GM15</strain>
        <tissue evidence="7">Leaf</tissue>
    </source>
</reference>
<dbReference type="PROSITE" id="PS50090">
    <property type="entry name" value="MYB_LIKE"/>
    <property type="match status" value="2"/>
</dbReference>
<dbReference type="EMBL" id="JAAWWB010000021">
    <property type="protein sequence ID" value="KAG6756504.1"/>
    <property type="molecule type" value="Genomic_DNA"/>
</dbReference>
<evidence type="ECO:0000256" key="3">
    <source>
        <dbReference type="ARBA" id="ARBA00023125"/>
    </source>
</evidence>
<keyword evidence="4" id="KW-0539">Nucleus</keyword>
<feature type="domain" description="HTH myb-type" evidence="6">
    <location>
        <begin position="9"/>
        <end position="74"/>
    </location>
</feature>
<feature type="domain" description="Myb-like" evidence="5">
    <location>
        <begin position="9"/>
        <end position="74"/>
    </location>
</feature>
<protein>
    <submittedName>
        <fullName evidence="7">Uncharacterized protein</fullName>
    </submittedName>
</protein>
<feature type="domain" description="HTH myb-type" evidence="6">
    <location>
        <begin position="75"/>
        <end position="129"/>
    </location>
</feature>